<evidence type="ECO:0000256" key="6">
    <source>
        <dbReference type="ARBA" id="ARBA00022741"/>
    </source>
</evidence>
<evidence type="ECO:0000256" key="5">
    <source>
        <dbReference type="ARBA" id="ARBA00022553"/>
    </source>
</evidence>
<feature type="compositionally biased region" description="Basic and acidic residues" evidence="16">
    <location>
        <begin position="402"/>
        <end position="412"/>
    </location>
</feature>
<evidence type="ECO:0000256" key="14">
    <source>
        <dbReference type="ARBA" id="ARBA00072852"/>
    </source>
</evidence>
<reference evidence="18" key="1">
    <citation type="submission" date="2020-07" db="EMBL/GenBank/DDBJ databases">
        <title>Multicomponent nature underlies the extraordinary mechanical properties of spider dragline silk.</title>
        <authorList>
            <person name="Kono N."/>
            <person name="Nakamura H."/>
            <person name="Mori M."/>
            <person name="Yoshida Y."/>
            <person name="Ohtoshi R."/>
            <person name="Malay A.D."/>
            <person name="Moran D.A.P."/>
            <person name="Tomita M."/>
            <person name="Numata K."/>
            <person name="Arakawa K."/>
        </authorList>
    </citation>
    <scope>NUCLEOTIDE SEQUENCE</scope>
</reference>
<feature type="domain" description="DNA mismatch repair protein S5" evidence="17">
    <location>
        <begin position="212"/>
        <end position="331"/>
    </location>
</feature>
<dbReference type="InterPro" id="IPR014762">
    <property type="entry name" value="DNA_mismatch_repair_CS"/>
</dbReference>
<keyword evidence="10" id="KW-0234">DNA repair</keyword>
<dbReference type="Pfam" id="PF13589">
    <property type="entry name" value="HATPase_c_3"/>
    <property type="match status" value="1"/>
</dbReference>
<evidence type="ECO:0000313" key="19">
    <source>
        <dbReference type="Proteomes" id="UP000887116"/>
    </source>
</evidence>
<protein>
    <recommendedName>
        <fullName evidence="14">DNA mismatch repair protein MLH1</fullName>
    </recommendedName>
    <alternativeName>
        <fullName evidence="13">DNA mismatch repair protein Mlh1</fullName>
    </alternativeName>
    <alternativeName>
        <fullName evidence="15">MutL protein homolog 1</fullName>
    </alternativeName>
</protein>
<dbReference type="CDD" id="cd03483">
    <property type="entry name" value="MutL_Trans_MLH1"/>
    <property type="match status" value="1"/>
</dbReference>
<dbReference type="Proteomes" id="UP000887116">
    <property type="component" value="Unassembled WGS sequence"/>
</dbReference>
<dbReference type="InterPro" id="IPR038973">
    <property type="entry name" value="MutL/Mlh/Pms-like"/>
</dbReference>
<evidence type="ECO:0000313" key="18">
    <source>
        <dbReference type="EMBL" id="GFQ90322.1"/>
    </source>
</evidence>
<dbReference type="NCBIfam" id="TIGR00585">
    <property type="entry name" value="mutl"/>
    <property type="match status" value="1"/>
</dbReference>
<keyword evidence="8" id="KW-0067">ATP-binding</keyword>
<dbReference type="GO" id="GO:0005694">
    <property type="term" value="C:chromosome"/>
    <property type="evidence" value="ECO:0007669"/>
    <property type="project" value="UniProtKB-SubCell"/>
</dbReference>
<evidence type="ECO:0000256" key="7">
    <source>
        <dbReference type="ARBA" id="ARBA00022763"/>
    </source>
</evidence>
<dbReference type="PROSITE" id="PS00058">
    <property type="entry name" value="DNA_MISMATCH_REPAIR_1"/>
    <property type="match status" value="1"/>
</dbReference>
<evidence type="ECO:0000256" key="10">
    <source>
        <dbReference type="ARBA" id="ARBA00023204"/>
    </source>
</evidence>
<dbReference type="GO" id="GO:0006298">
    <property type="term" value="P:mismatch repair"/>
    <property type="evidence" value="ECO:0007669"/>
    <property type="project" value="InterPro"/>
</dbReference>
<keyword evidence="7" id="KW-0227">DNA damage</keyword>
<dbReference type="AlphaFoldDB" id="A0A8X6FVT4"/>
<keyword evidence="6" id="KW-0547">Nucleotide-binding</keyword>
<proteinExistence type="inferred from homology"/>
<dbReference type="FunFam" id="3.30.565.10:FF:000034">
    <property type="entry name" value="DNA mismatch repair protein mlh1, putative"/>
    <property type="match status" value="1"/>
</dbReference>
<dbReference type="GO" id="GO:0016887">
    <property type="term" value="F:ATP hydrolysis activity"/>
    <property type="evidence" value="ECO:0007669"/>
    <property type="project" value="InterPro"/>
</dbReference>
<dbReference type="InterPro" id="IPR036890">
    <property type="entry name" value="HATPase_C_sf"/>
</dbReference>
<keyword evidence="11" id="KW-0539">Nucleus</keyword>
<gene>
    <name evidence="18" type="primary">MLH1</name>
    <name evidence="18" type="ORF">TNCT_451361</name>
</gene>
<dbReference type="InterPro" id="IPR013507">
    <property type="entry name" value="DNA_mismatch_S5_2-like"/>
</dbReference>
<keyword evidence="19" id="KW-1185">Reference proteome</keyword>
<comment type="similarity">
    <text evidence="3">Belongs to the DNA mismatch repair MutL/HexB family.</text>
</comment>
<dbReference type="PANTHER" id="PTHR10073">
    <property type="entry name" value="DNA MISMATCH REPAIR PROTEIN MLH, PMS, MUTL"/>
    <property type="match status" value="1"/>
</dbReference>
<organism evidence="18 19">
    <name type="scientific">Trichonephila clavata</name>
    <name type="common">Joro spider</name>
    <name type="synonym">Nephila clavata</name>
    <dbReference type="NCBI Taxonomy" id="2740835"/>
    <lineage>
        <taxon>Eukaryota</taxon>
        <taxon>Metazoa</taxon>
        <taxon>Ecdysozoa</taxon>
        <taxon>Arthropoda</taxon>
        <taxon>Chelicerata</taxon>
        <taxon>Arachnida</taxon>
        <taxon>Araneae</taxon>
        <taxon>Araneomorphae</taxon>
        <taxon>Entelegynae</taxon>
        <taxon>Araneoidea</taxon>
        <taxon>Nephilidae</taxon>
        <taxon>Trichonephila</taxon>
    </lineage>
</organism>
<evidence type="ECO:0000256" key="1">
    <source>
        <dbReference type="ARBA" id="ARBA00004123"/>
    </source>
</evidence>
<dbReference type="GO" id="GO:0030983">
    <property type="term" value="F:mismatched DNA binding"/>
    <property type="evidence" value="ECO:0007669"/>
    <property type="project" value="InterPro"/>
</dbReference>
<dbReference type="Pfam" id="PF16413">
    <property type="entry name" value="Mlh1_C"/>
    <property type="match status" value="1"/>
</dbReference>
<feature type="region of interest" description="Disordered" evidence="16">
    <location>
        <begin position="393"/>
        <end position="412"/>
    </location>
</feature>
<dbReference type="GO" id="GO:0032389">
    <property type="term" value="C:MutLalpha complex"/>
    <property type="evidence" value="ECO:0007669"/>
    <property type="project" value="TreeGrafter"/>
</dbReference>
<keyword evidence="4" id="KW-0158">Chromosome</keyword>
<evidence type="ECO:0000256" key="16">
    <source>
        <dbReference type="SAM" id="MobiDB-lite"/>
    </source>
</evidence>
<dbReference type="InterPro" id="IPR020568">
    <property type="entry name" value="Ribosomal_Su5_D2-typ_SF"/>
</dbReference>
<evidence type="ECO:0000256" key="8">
    <source>
        <dbReference type="ARBA" id="ARBA00022840"/>
    </source>
</evidence>
<evidence type="ECO:0000256" key="11">
    <source>
        <dbReference type="ARBA" id="ARBA00023242"/>
    </source>
</evidence>
<accession>A0A8X6FVT4</accession>
<name>A0A8X6FVT4_TRICU</name>
<dbReference type="Gene3D" id="3.30.230.10">
    <property type="match status" value="1"/>
</dbReference>
<dbReference type="SUPFAM" id="SSF55874">
    <property type="entry name" value="ATPase domain of HSP90 chaperone/DNA topoisomerase II/histidine kinase"/>
    <property type="match status" value="1"/>
</dbReference>
<dbReference type="InterPro" id="IPR032189">
    <property type="entry name" value="Mlh1_C"/>
</dbReference>
<evidence type="ECO:0000256" key="2">
    <source>
        <dbReference type="ARBA" id="ARBA00004286"/>
    </source>
</evidence>
<dbReference type="InterPro" id="IPR014721">
    <property type="entry name" value="Ribsml_uS5_D2-typ_fold_subgr"/>
</dbReference>
<dbReference type="PANTHER" id="PTHR10073:SF12">
    <property type="entry name" value="DNA MISMATCH REPAIR PROTEIN MLH1"/>
    <property type="match status" value="1"/>
</dbReference>
<comment type="caution">
    <text evidence="18">The sequence shown here is derived from an EMBL/GenBank/DDBJ whole genome shotgun (WGS) entry which is preliminary data.</text>
</comment>
<dbReference type="Pfam" id="PF01119">
    <property type="entry name" value="DNA_mis_repair"/>
    <property type="match status" value="1"/>
</dbReference>
<evidence type="ECO:0000259" key="17">
    <source>
        <dbReference type="SMART" id="SM01340"/>
    </source>
</evidence>
<evidence type="ECO:0000256" key="9">
    <source>
        <dbReference type="ARBA" id="ARBA00022990"/>
    </source>
</evidence>
<evidence type="ECO:0000256" key="3">
    <source>
        <dbReference type="ARBA" id="ARBA00006082"/>
    </source>
</evidence>
<evidence type="ECO:0000256" key="12">
    <source>
        <dbReference type="ARBA" id="ARBA00023306"/>
    </source>
</evidence>
<dbReference type="Gene3D" id="3.30.565.10">
    <property type="entry name" value="Histidine kinase-like ATPase, C-terminal domain"/>
    <property type="match status" value="1"/>
</dbReference>
<dbReference type="SUPFAM" id="SSF54211">
    <property type="entry name" value="Ribosomal protein S5 domain 2-like"/>
    <property type="match status" value="1"/>
</dbReference>
<keyword evidence="12" id="KW-0131">Cell cycle</keyword>
<dbReference type="InterPro" id="IPR002099">
    <property type="entry name" value="MutL/Mlh/PMS"/>
</dbReference>
<dbReference type="OrthoDB" id="10263226at2759"/>
<dbReference type="EMBL" id="BMAO01013677">
    <property type="protein sequence ID" value="GFQ90322.1"/>
    <property type="molecule type" value="Genomic_DNA"/>
</dbReference>
<dbReference type="GO" id="GO:0031981">
    <property type="term" value="C:nuclear lumen"/>
    <property type="evidence" value="ECO:0007669"/>
    <property type="project" value="UniProtKB-ARBA"/>
</dbReference>
<keyword evidence="9" id="KW-0007">Acetylation</keyword>
<sequence>MTGIIKKLDETVVNRIAAGEVVQRPSSALKEMIENSLDAKATSIQITVQSGGIKMLQIQDNGIGIKKEDLDIVCERFTTSKLEKFEDLSNISTYGFRGEALASISHVAHVTITTKTEDSKCAFKVKYCDGKPLHPPKPCAGNKGTQILVEDLFYNMSVRKNALRNASEEYAKIAEVVGRYAIHNSGKSFSLKKHGEGNDIHTLMNATIQENIRNIFGTNVARELLELELEDKKLKFKAKGLISNANYSVKKCTFLLFINNRLVQSSQMRKAIESVYAAYLPKNMHPFLYLSLDILPQNVDVNVHPTKHEVRFLNEADIFEKLQQAVDAKLLGSNSSRSFLTQTLLPTVPDVTFEEVTKKTSDGNDSTKEKKIYDHQLVRTDCKERKLEAFFTSSPTDLPNSSKEKTEANKDGNVEELPNRVEIQLTSILELRDEVEKDCHSGLNDVIQHMTFVGCVDQKFALFQHNTNLYLGNTHEISKELFYQIMLKDFGNFGALRLSNPAPIVDLAMIALDSEDSGWTVADGPKESLAKYVVDLLKSKAPMLDEYFSVEIDEDGNLLTLPLLLENYNPPLINLPSLVLRIASDVEWSSEKECFQSFCREMAAFYAVPEKKIHSENFDKTEANGGKSINWIIEHAIYTAIKKNLKPPNHFSTDASILRIANLPDLYKVFERC</sequence>
<dbReference type="GO" id="GO:0005524">
    <property type="term" value="F:ATP binding"/>
    <property type="evidence" value="ECO:0007669"/>
    <property type="project" value="UniProtKB-KW"/>
</dbReference>
<dbReference type="CDD" id="cd16926">
    <property type="entry name" value="HATPase_MutL-MLH-PMS-like"/>
    <property type="match status" value="1"/>
</dbReference>
<dbReference type="GO" id="GO:0140664">
    <property type="term" value="F:ATP-dependent DNA damage sensor activity"/>
    <property type="evidence" value="ECO:0007669"/>
    <property type="project" value="InterPro"/>
</dbReference>
<evidence type="ECO:0000256" key="15">
    <source>
        <dbReference type="ARBA" id="ARBA00082865"/>
    </source>
</evidence>
<dbReference type="SMART" id="SM01340">
    <property type="entry name" value="DNA_mis_repair"/>
    <property type="match status" value="1"/>
</dbReference>
<dbReference type="FunFam" id="3.30.230.10:FF:000014">
    <property type="entry name" value="DNA mismatch repair protein Mlh1"/>
    <property type="match status" value="1"/>
</dbReference>
<comment type="subcellular location">
    <subcellularLocation>
        <location evidence="2">Chromosome</location>
    </subcellularLocation>
    <subcellularLocation>
        <location evidence="1">Nucleus</location>
    </subcellularLocation>
</comment>
<keyword evidence="5" id="KW-0597">Phosphoprotein</keyword>
<evidence type="ECO:0000256" key="13">
    <source>
        <dbReference type="ARBA" id="ARBA00071080"/>
    </source>
</evidence>
<evidence type="ECO:0000256" key="4">
    <source>
        <dbReference type="ARBA" id="ARBA00022454"/>
    </source>
</evidence>